<comment type="caution">
    <text evidence="3">The sequence shown here is derived from an EMBL/GenBank/DDBJ whole genome shotgun (WGS) entry which is preliminary data.</text>
</comment>
<dbReference type="EMBL" id="BGZK01000372">
    <property type="protein sequence ID" value="GBP39857.1"/>
    <property type="molecule type" value="Genomic_DNA"/>
</dbReference>
<feature type="signal peptide" evidence="2">
    <location>
        <begin position="1"/>
        <end position="22"/>
    </location>
</feature>
<proteinExistence type="predicted"/>
<dbReference type="AlphaFoldDB" id="A0A4C1VND0"/>
<feature type="region of interest" description="Disordered" evidence="1">
    <location>
        <begin position="93"/>
        <end position="134"/>
    </location>
</feature>
<keyword evidence="2" id="KW-0732">Signal</keyword>
<evidence type="ECO:0000313" key="3">
    <source>
        <dbReference type="EMBL" id="GBP39857.1"/>
    </source>
</evidence>
<name>A0A4C1VND0_EUMVA</name>
<organism evidence="3 4">
    <name type="scientific">Eumeta variegata</name>
    <name type="common">Bagworm moth</name>
    <name type="synonym">Eumeta japonica</name>
    <dbReference type="NCBI Taxonomy" id="151549"/>
    <lineage>
        <taxon>Eukaryota</taxon>
        <taxon>Metazoa</taxon>
        <taxon>Ecdysozoa</taxon>
        <taxon>Arthropoda</taxon>
        <taxon>Hexapoda</taxon>
        <taxon>Insecta</taxon>
        <taxon>Pterygota</taxon>
        <taxon>Neoptera</taxon>
        <taxon>Endopterygota</taxon>
        <taxon>Lepidoptera</taxon>
        <taxon>Glossata</taxon>
        <taxon>Ditrysia</taxon>
        <taxon>Tineoidea</taxon>
        <taxon>Psychidae</taxon>
        <taxon>Oiketicinae</taxon>
        <taxon>Eumeta</taxon>
    </lineage>
</organism>
<feature type="chain" id="PRO_5020026897" description="Secreted protein" evidence="2">
    <location>
        <begin position="23"/>
        <end position="134"/>
    </location>
</feature>
<feature type="compositionally biased region" description="Basic and acidic residues" evidence="1">
    <location>
        <begin position="104"/>
        <end position="114"/>
    </location>
</feature>
<keyword evidence="4" id="KW-1185">Reference proteome</keyword>
<sequence>MLKMHYGIILLVQTMVLPSTQRACTTLGQYDGLYLDIKVLFFEVTWLLEPLNLQSVAAGRVARSDVRAIRCLSKHVEKLGVGENVCKDWGTEGRDGVKKRRRREKEMKRDKTDIGNEIQIGSAMQSRSSRIKYP</sequence>
<evidence type="ECO:0008006" key="5">
    <source>
        <dbReference type="Google" id="ProtNLM"/>
    </source>
</evidence>
<accession>A0A4C1VND0</accession>
<evidence type="ECO:0000256" key="1">
    <source>
        <dbReference type="SAM" id="MobiDB-lite"/>
    </source>
</evidence>
<dbReference type="Proteomes" id="UP000299102">
    <property type="component" value="Unassembled WGS sequence"/>
</dbReference>
<reference evidence="3 4" key="1">
    <citation type="journal article" date="2019" name="Commun. Biol.">
        <title>The bagworm genome reveals a unique fibroin gene that provides high tensile strength.</title>
        <authorList>
            <person name="Kono N."/>
            <person name="Nakamura H."/>
            <person name="Ohtoshi R."/>
            <person name="Tomita M."/>
            <person name="Numata K."/>
            <person name="Arakawa K."/>
        </authorList>
    </citation>
    <scope>NUCLEOTIDE SEQUENCE [LARGE SCALE GENOMIC DNA]</scope>
</reference>
<evidence type="ECO:0000313" key="4">
    <source>
        <dbReference type="Proteomes" id="UP000299102"/>
    </source>
</evidence>
<protein>
    <recommendedName>
        <fullName evidence="5">Secreted protein</fullName>
    </recommendedName>
</protein>
<gene>
    <name evidence="3" type="ORF">EVAR_29087_1</name>
</gene>
<evidence type="ECO:0000256" key="2">
    <source>
        <dbReference type="SAM" id="SignalP"/>
    </source>
</evidence>